<keyword evidence="3 7" id="KW-0479">Metal-binding</keyword>
<dbReference type="PANTHER" id="PTHR46696:SF1">
    <property type="entry name" value="CYTOCHROME P450 YJIB-RELATED"/>
    <property type="match status" value="1"/>
</dbReference>
<reference evidence="8 9" key="1">
    <citation type="submission" date="2019-06" db="EMBL/GenBank/DDBJ databases">
        <title>Sequencing the genomes of 1000 actinobacteria strains.</title>
        <authorList>
            <person name="Klenk H.-P."/>
        </authorList>
    </citation>
    <scope>NUCLEOTIDE SEQUENCE [LARGE SCALE GENOMIC DNA]</scope>
    <source>
        <strain evidence="8 9">DSM 24617</strain>
    </source>
</reference>
<evidence type="ECO:0000256" key="7">
    <source>
        <dbReference type="RuleBase" id="RU000461"/>
    </source>
</evidence>
<dbReference type="CDD" id="cd20625">
    <property type="entry name" value="CYP164-like"/>
    <property type="match status" value="1"/>
</dbReference>
<organism evidence="8 9">
    <name type="scientific">Barrientosiimonas humi</name>
    <dbReference type="NCBI Taxonomy" id="999931"/>
    <lineage>
        <taxon>Bacteria</taxon>
        <taxon>Bacillati</taxon>
        <taxon>Actinomycetota</taxon>
        <taxon>Actinomycetes</taxon>
        <taxon>Micrococcales</taxon>
        <taxon>Dermacoccaceae</taxon>
        <taxon>Barrientosiimonas</taxon>
    </lineage>
</organism>
<dbReference type="GO" id="GO:0004497">
    <property type="term" value="F:monooxygenase activity"/>
    <property type="evidence" value="ECO:0007669"/>
    <property type="project" value="UniProtKB-KW"/>
</dbReference>
<comment type="similarity">
    <text evidence="1 7">Belongs to the cytochrome P450 family.</text>
</comment>
<proteinExistence type="inferred from homology"/>
<evidence type="ECO:0000256" key="2">
    <source>
        <dbReference type="ARBA" id="ARBA00022617"/>
    </source>
</evidence>
<dbReference type="PROSITE" id="PS00086">
    <property type="entry name" value="CYTOCHROME_P450"/>
    <property type="match status" value="1"/>
</dbReference>
<name>A0A542X7W5_9MICO</name>
<dbReference type="GO" id="GO:0020037">
    <property type="term" value="F:heme binding"/>
    <property type="evidence" value="ECO:0007669"/>
    <property type="project" value="InterPro"/>
</dbReference>
<gene>
    <name evidence="8" type="ORF">FB554_0058</name>
</gene>
<dbReference type="GO" id="GO:0016705">
    <property type="term" value="F:oxidoreductase activity, acting on paired donors, with incorporation or reduction of molecular oxygen"/>
    <property type="evidence" value="ECO:0007669"/>
    <property type="project" value="InterPro"/>
</dbReference>
<keyword evidence="9" id="KW-1185">Reference proteome</keyword>
<keyword evidence="6 7" id="KW-0503">Monooxygenase</keyword>
<dbReference type="GO" id="GO:0005506">
    <property type="term" value="F:iron ion binding"/>
    <property type="evidence" value="ECO:0007669"/>
    <property type="project" value="InterPro"/>
</dbReference>
<keyword evidence="5 7" id="KW-0408">Iron</keyword>
<dbReference type="RefSeq" id="WP_236022191.1">
    <property type="nucleotide sequence ID" value="NZ_CAJTBP010000001.1"/>
</dbReference>
<comment type="caution">
    <text evidence="8">The sequence shown here is derived from an EMBL/GenBank/DDBJ whole genome shotgun (WGS) entry which is preliminary data.</text>
</comment>
<evidence type="ECO:0000256" key="1">
    <source>
        <dbReference type="ARBA" id="ARBA00010617"/>
    </source>
</evidence>
<dbReference type="InterPro" id="IPR036396">
    <property type="entry name" value="Cyt_P450_sf"/>
</dbReference>
<evidence type="ECO:0000256" key="6">
    <source>
        <dbReference type="ARBA" id="ARBA00023033"/>
    </source>
</evidence>
<evidence type="ECO:0000313" key="8">
    <source>
        <dbReference type="EMBL" id="TQL31943.1"/>
    </source>
</evidence>
<dbReference type="Proteomes" id="UP000318336">
    <property type="component" value="Unassembled WGS sequence"/>
</dbReference>
<dbReference type="Pfam" id="PF00067">
    <property type="entry name" value="p450"/>
    <property type="match status" value="1"/>
</dbReference>
<sequence>MLDDPALRVDPYPVLAGLRERGALVDTGGGVRVATTRAACDELLRNRALGRIFTPREPQQTWETFNWLHADSVLDSEPPKHTRLRRLVAGAFGRGHVARLAPTIERICREQLADARPALRDGGWDVVEHYAEPIPVRVIAALLDWPEPDQHLLRPWSQAIVQMYELAPSDEQCAAAVRAAGEFASYVDDLADARAKKPGDDLLSDLVRVRDGSDRLSRTELIATVVLLLNAGHEASVNGFGNGLLSLLAAPGAQRAVRQHLADGGSLDTVVEEMLRHDPPLQYFERTATRDTTVAGRPVAEGEKVAALLGAAARDPEAFDSPDEFRWDRSGPAHLGFGAGIHFCLGAPLARLELATSLRELLRHTAGLSVVDVERRPTFVLRGCSRIVVADSSA</sequence>
<dbReference type="InterPro" id="IPR002397">
    <property type="entry name" value="Cyt_P450_B"/>
</dbReference>
<keyword evidence="2 7" id="KW-0349">Heme</keyword>
<dbReference type="SUPFAM" id="SSF48264">
    <property type="entry name" value="Cytochrome P450"/>
    <property type="match status" value="1"/>
</dbReference>
<dbReference type="PRINTS" id="PR00359">
    <property type="entry name" value="BP450"/>
</dbReference>
<evidence type="ECO:0000313" key="9">
    <source>
        <dbReference type="Proteomes" id="UP000318336"/>
    </source>
</evidence>
<dbReference type="InterPro" id="IPR001128">
    <property type="entry name" value="Cyt_P450"/>
</dbReference>
<keyword evidence="4 7" id="KW-0560">Oxidoreductase</keyword>
<accession>A0A542X7W5</accession>
<evidence type="ECO:0000256" key="5">
    <source>
        <dbReference type="ARBA" id="ARBA00023004"/>
    </source>
</evidence>
<dbReference type="Gene3D" id="1.10.630.10">
    <property type="entry name" value="Cytochrome P450"/>
    <property type="match status" value="1"/>
</dbReference>
<protein>
    <submittedName>
        <fullName evidence="8">Unspecific monooxygenase</fullName>
    </submittedName>
</protein>
<dbReference type="EMBL" id="VFOK01000001">
    <property type="protein sequence ID" value="TQL31943.1"/>
    <property type="molecule type" value="Genomic_DNA"/>
</dbReference>
<evidence type="ECO:0000256" key="4">
    <source>
        <dbReference type="ARBA" id="ARBA00023002"/>
    </source>
</evidence>
<dbReference type="FunFam" id="1.10.630.10:FF:000018">
    <property type="entry name" value="Cytochrome P450 monooxygenase"/>
    <property type="match status" value="1"/>
</dbReference>
<dbReference type="PANTHER" id="PTHR46696">
    <property type="entry name" value="P450, PUTATIVE (EUROFUNG)-RELATED"/>
    <property type="match status" value="1"/>
</dbReference>
<dbReference type="AlphaFoldDB" id="A0A542X7W5"/>
<evidence type="ECO:0000256" key="3">
    <source>
        <dbReference type="ARBA" id="ARBA00022723"/>
    </source>
</evidence>
<dbReference type="InterPro" id="IPR017972">
    <property type="entry name" value="Cyt_P450_CS"/>
</dbReference>